<evidence type="ECO:0000313" key="1">
    <source>
        <dbReference type="EMBL" id="JAB84436.1"/>
    </source>
</evidence>
<dbReference type="GO" id="GO:0003964">
    <property type="term" value="F:RNA-directed DNA polymerase activity"/>
    <property type="evidence" value="ECO:0007669"/>
    <property type="project" value="UniProtKB-KW"/>
</dbReference>
<keyword evidence="1" id="KW-0548">Nucleotidyltransferase</keyword>
<keyword evidence="1" id="KW-0808">Transferase</keyword>
<name>V5IKA4_IXORI</name>
<dbReference type="AlphaFoldDB" id="V5IKA4"/>
<proteinExistence type="evidence at transcript level"/>
<sequence length="106" mass="11728">RGSQCVVVDAQVVGTYSPPDVAHERKVAKYSVPDFLALVQGEDTLPPMVTSITMNYRGVWSQKSARDLLDLGLGRADIRILTIRCLQGGIRCFRHHQQMTTAVCGR</sequence>
<accession>V5IKA4</accession>
<protein>
    <submittedName>
        <fullName evidence="1">Putative reverse transcriptase-like protein</fullName>
    </submittedName>
</protein>
<organism evidence="1">
    <name type="scientific">Ixodes ricinus</name>
    <name type="common">Common tick</name>
    <name type="synonym">Acarus ricinus</name>
    <dbReference type="NCBI Taxonomy" id="34613"/>
    <lineage>
        <taxon>Eukaryota</taxon>
        <taxon>Metazoa</taxon>
        <taxon>Ecdysozoa</taxon>
        <taxon>Arthropoda</taxon>
        <taxon>Chelicerata</taxon>
        <taxon>Arachnida</taxon>
        <taxon>Acari</taxon>
        <taxon>Parasitiformes</taxon>
        <taxon>Ixodida</taxon>
        <taxon>Ixodoidea</taxon>
        <taxon>Ixodidae</taxon>
        <taxon>Ixodinae</taxon>
        <taxon>Ixodes</taxon>
    </lineage>
</organism>
<keyword evidence="1" id="KW-0695">RNA-directed DNA polymerase</keyword>
<feature type="non-terminal residue" evidence="1">
    <location>
        <position position="1"/>
    </location>
</feature>
<reference evidence="1" key="1">
    <citation type="journal article" date="2015" name="Sci. Rep.">
        <title>Tissue- and time-dependent transcription in Ixodes ricinus salivary glands and midguts when blood feeding on the vertebrate host.</title>
        <authorList>
            <person name="Kotsyfakis M."/>
            <person name="Schwarz A."/>
            <person name="Erhart J."/>
            <person name="Ribeiro J.M."/>
        </authorList>
    </citation>
    <scope>NUCLEOTIDE SEQUENCE</scope>
    <source>
        <tissue evidence="1">Salivary gland and midgut</tissue>
    </source>
</reference>
<dbReference type="EMBL" id="GANP01000032">
    <property type="protein sequence ID" value="JAB84436.1"/>
    <property type="molecule type" value="mRNA"/>
</dbReference>